<accession>A0A7C3PQE8</accession>
<dbReference type="Pfam" id="PF08853">
    <property type="entry name" value="DUF1823"/>
    <property type="match status" value="1"/>
</dbReference>
<sequence>MDDNTTALFTPLAIAPDQLPPLSTETIWQIINDEIDDETARALVWHYLGYRFDPATQQWDASAVPADWRETYPLPPDFIGDRPPVVKLTRSIPPENKQLLKEKLGFKGYQVGELVPRKTRRATIANWLLSYMQQQGMLN</sequence>
<gene>
    <name evidence="1" type="ORF">ENR64_13490</name>
</gene>
<proteinExistence type="predicted"/>
<dbReference type="AlphaFoldDB" id="A0A7C3PQE8"/>
<evidence type="ECO:0000313" key="1">
    <source>
        <dbReference type="EMBL" id="HFM98741.1"/>
    </source>
</evidence>
<name>A0A7C3PQE8_9CYAN</name>
<protein>
    <submittedName>
        <fullName evidence="1">DUF1823 family protein</fullName>
    </submittedName>
</protein>
<dbReference type="Gene3D" id="1.10.418.90">
    <property type="entry name" value="Protein of unknown function DUF1823"/>
    <property type="match status" value="1"/>
</dbReference>
<reference evidence="1" key="1">
    <citation type="journal article" date="2020" name="mSystems">
        <title>Genome- and Community-Level Interaction Insights into Carbon Utilization and Element Cycling Functions of Hydrothermarchaeota in Hydrothermal Sediment.</title>
        <authorList>
            <person name="Zhou Z."/>
            <person name="Liu Y."/>
            <person name="Xu W."/>
            <person name="Pan J."/>
            <person name="Luo Z.H."/>
            <person name="Li M."/>
        </authorList>
    </citation>
    <scope>NUCLEOTIDE SEQUENCE [LARGE SCALE GENOMIC DNA]</scope>
    <source>
        <strain evidence="1">SpSt-418</strain>
    </source>
</reference>
<dbReference type="InterPro" id="IPR014952">
    <property type="entry name" value="DUF1823"/>
</dbReference>
<organism evidence="1">
    <name type="scientific">Oscillatoriales cyanobacterium SpSt-418</name>
    <dbReference type="NCBI Taxonomy" id="2282169"/>
    <lineage>
        <taxon>Bacteria</taxon>
        <taxon>Bacillati</taxon>
        <taxon>Cyanobacteriota</taxon>
        <taxon>Cyanophyceae</taxon>
        <taxon>Oscillatoriophycideae</taxon>
        <taxon>Oscillatoriales</taxon>
    </lineage>
</organism>
<comment type="caution">
    <text evidence="1">The sequence shown here is derived from an EMBL/GenBank/DDBJ whole genome shotgun (WGS) entry which is preliminary data.</text>
</comment>
<dbReference type="EMBL" id="DSRU01000197">
    <property type="protein sequence ID" value="HFM98741.1"/>
    <property type="molecule type" value="Genomic_DNA"/>
</dbReference>